<dbReference type="EMBL" id="CPXJ01000085">
    <property type="protein sequence ID" value="CNE65017.1"/>
    <property type="molecule type" value="Genomic_DNA"/>
</dbReference>
<sequence length="48" mass="5623">MAKNALTTLGVNHIYKIYNMLFLESVHNSVSRLKYHYNVITLSRRPSK</sequence>
<dbReference type="Proteomes" id="UP000041601">
    <property type="component" value="Unassembled WGS sequence"/>
</dbReference>
<accession>A0ABM9SI07</accession>
<keyword evidence="2" id="KW-1185">Reference proteome</keyword>
<proteinExistence type="predicted"/>
<protein>
    <submittedName>
        <fullName evidence="1">Uncharacterized protein</fullName>
    </submittedName>
</protein>
<reference evidence="1 2" key="1">
    <citation type="submission" date="2015-03" db="EMBL/GenBank/DDBJ databases">
        <authorList>
            <consortium name="Pathogen Informatics"/>
            <person name="Murphy D."/>
        </authorList>
    </citation>
    <scope>NUCLEOTIDE SEQUENCE [LARGE SCALE GENOMIC DNA]</scope>
    <source>
        <strain evidence="1 2">IP05342</strain>
    </source>
</reference>
<organism evidence="1 2">
    <name type="scientific">Yersinia enterocolitica</name>
    <dbReference type="NCBI Taxonomy" id="630"/>
    <lineage>
        <taxon>Bacteria</taxon>
        <taxon>Pseudomonadati</taxon>
        <taxon>Pseudomonadota</taxon>
        <taxon>Gammaproteobacteria</taxon>
        <taxon>Enterobacterales</taxon>
        <taxon>Yersiniaceae</taxon>
        <taxon>Yersinia</taxon>
    </lineage>
</organism>
<evidence type="ECO:0000313" key="1">
    <source>
        <dbReference type="EMBL" id="CNE65017.1"/>
    </source>
</evidence>
<comment type="caution">
    <text evidence="1">The sequence shown here is derived from an EMBL/GenBank/DDBJ whole genome shotgun (WGS) entry which is preliminary data.</text>
</comment>
<gene>
    <name evidence="1" type="ORF">ERS137959_04342</name>
</gene>
<evidence type="ECO:0000313" key="2">
    <source>
        <dbReference type="Proteomes" id="UP000041601"/>
    </source>
</evidence>
<name>A0ABM9SI07_YEREN</name>